<proteinExistence type="predicted"/>
<evidence type="ECO:0000313" key="2">
    <source>
        <dbReference type="Proteomes" id="UP000000238"/>
    </source>
</evidence>
<dbReference type="eggNOG" id="COG0117">
    <property type="taxonomic scope" value="Bacteria"/>
</dbReference>
<dbReference type="InterPro" id="IPR016193">
    <property type="entry name" value="Cytidine_deaminase-like"/>
</dbReference>
<dbReference type="STRING" id="349521.HCH_02451"/>
<dbReference type="AlphaFoldDB" id="Q2SJB6"/>
<name>Q2SJB6_HAHCH</name>
<dbReference type="Gene3D" id="3.40.140.10">
    <property type="entry name" value="Cytidine Deaminase, domain 2"/>
    <property type="match status" value="1"/>
</dbReference>
<dbReference type="GO" id="GO:0003824">
    <property type="term" value="F:catalytic activity"/>
    <property type="evidence" value="ECO:0007669"/>
    <property type="project" value="InterPro"/>
</dbReference>
<accession>Q2SJB6</accession>
<dbReference type="Proteomes" id="UP000000238">
    <property type="component" value="Chromosome"/>
</dbReference>
<protein>
    <submittedName>
        <fullName evidence="1">Uncharacterized protein</fullName>
    </submittedName>
</protein>
<organism evidence="1 2">
    <name type="scientific">Hahella chejuensis (strain KCTC 2396)</name>
    <dbReference type="NCBI Taxonomy" id="349521"/>
    <lineage>
        <taxon>Bacteria</taxon>
        <taxon>Pseudomonadati</taxon>
        <taxon>Pseudomonadota</taxon>
        <taxon>Gammaproteobacteria</taxon>
        <taxon>Oceanospirillales</taxon>
        <taxon>Hahellaceae</taxon>
        <taxon>Hahella</taxon>
    </lineage>
</organism>
<dbReference type="EMBL" id="CP000155">
    <property type="protein sequence ID" value="ABC29258.1"/>
    <property type="molecule type" value="Genomic_DNA"/>
</dbReference>
<dbReference type="SUPFAM" id="SSF53927">
    <property type="entry name" value="Cytidine deaminase-like"/>
    <property type="match status" value="1"/>
</dbReference>
<keyword evidence="2" id="KW-1185">Reference proteome</keyword>
<dbReference type="KEGG" id="hch:HCH_02451"/>
<evidence type="ECO:0000313" key="1">
    <source>
        <dbReference type="EMBL" id="ABC29258.1"/>
    </source>
</evidence>
<sequence>MCVGAQALVKRDIRTLYVGMIDPHPKNRGAGIDILKQAGVDVVVGLLENEVRKELEAYLWRPDNGESR</sequence>
<dbReference type="HOGENOM" id="CLU_2788087_0_0_6"/>
<gene>
    <name evidence="1" type="ordered locus">HCH_02451</name>
</gene>
<reference evidence="1 2" key="1">
    <citation type="journal article" date="2005" name="Nucleic Acids Res.">
        <title>Genomic blueprint of Hahella chejuensis, a marine microbe producing an algicidal agent.</title>
        <authorList>
            <person name="Jeong H."/>
            <person name="Yim J.H."/>
            <person name="Lee C."/>
            <person name="Choi S.-H."/>
            <person name="Park Y.K."/>
            <person name="Yoon S.H."/>
            <person name="Hur C.-G."/>
            <person name="Kang H.-Y."/>
            <person name="Kim D."/>
            <person name="Lee H.H."/>
            <person name="Park K.H."/>
            <person name="Park S.-H."/>
            <person name="Park H.-S."/>
            <person name="Lee H.K."/>
            <person name="Oh T.K."/>
            <person name="Kim J.F."/>
        </authorList>
    </citation>
    <scope>NUCLEOTIDE SEQUENCE [LARGE SCALE GENOMIC DNA]</scope>
    <source>
        <strain evidence="1 2">KCTC 2396</strain>
    </source>
</reference>